<comment type="caution">
    <text evidence="1">The sequence shown here is derived from an EMBL/GenBank/DDBJ whole genome shotgun (WGS) entry which is preliminary data.</text>
</comment>
<name>X0X9M3_9ZZZZ</name>
<proteinExistence type="predicted"/>
<sequence length="40" mass="4597">MAGMKEARTVSLINYIKHWSYYEAKTILFHSTGGLCLDFT</sequence>
<protein>
    <submittedName>
        <fullName evidence="1">Uncharacterized protein</fullName>
    </submittedName>
</protein>
<accession>X0X9M3</accession>
<dbReference type="AlphaFoldDB" id="X0X9M3"/>
<reference evidence="1" key="1">
    <citation type="journal article" date="2014" name="Front. Microbiol.">
        <title>High frequency of phylogenetically diverse reductive dehalogenase-homologous genes in deep subseafloor sedimentary metagenomes.</title>
        <authorList>
            <person name="Kawai M."/>
            <person name="Futagami T."/>
            <person name="Toyoda A."/>
            <person name="Takaki Y."/>
            <person name="Nishi S."/>
            <person name="Hori S."/>
            <person name="Arai W."/>
            <person name="Tsubouchi T."/>
            <person name="Morono Y."/>
            <person name="Uchiyama I."/>
            <person name="Ito T."/>
            <person name="Fujiyama A."/>
            <person name="Inagaki F."/>
            <person name="Takami H."/>
        </authorList>
    </citation>
    <scope>NUCLEOTIDE SEQUENCE</scope>
    <source>
        <strain evidence="1">Expedition CK06-06</strain>
    </source>
</reference>
<evidence type="ECO:0000313" key="1">
    <source>
        <dbReference type="EMBL" id="GAG33378.1"/>
    </source>
</evidence>
<organism evidence="1">
    <name type="scientific">marine sediment metagenome</name>
    <dbReference type="NCBI Taxonomy" id="412755"/>
    <lineage>
        <taxon>unclassified sequences</taxon>
        <taxon>metagenomes</taxon>
        <taxon>ecological metagenomes</taxon>
    </lineage>
</organism>
<gene>
    <name evidence="1" type="ORF">S01H1_74002</name>
</gene>
<dbReference type="EMBL" id="BARS01049475">
    <property type="protein sequence ID" value="GAG33378.1"/>
    <property type="molecule type" value="Genomic_DNA"/>
</dbReference>
<feature type="non-terminal residue" evidence="1">
    <location>
        <position position="40"/>
    </location>
</feature>